<organism evidence="2 3">
    <name type="scientific">Ricinus communis</name>
    <name type="common">Castor bean</name>
    <dbReference type="NCBI Taxonomy" id="3988"/>
    <lineage>
        <taxon>Eukaryota</taxon>
        <taxon>Viridiplantae</taxon>
        <taxon>Streptophyta</taxon>
        <taxon>Embryophyta</taxon>
        <taxon>Tracheophyta</taxon>
        <taxon>Spermatophyta</taxon>
        <taxon>Magnoliopsida</taxon>
        <taxon>eudicotyledons</taxon>
        <taxon>Gunneridae</taxon>
        <taxon>Pentapetalae</taxon>
        <taxon>rosids</taxon>
        <taxon>fabids</taxon>
        <taxon>Malpighiales</taxon>
        <taxon>Euphorbiaceae</taxon>
        <taxon>Acalyphoideae</taxon>
        <taxon>Acalypheae</taxon>
        <taxon>Ricinus</taxon>
    </lineage>
</organism>
<evidence type="ECO:0000256" key="1">
    <source>
        <dbReference type="SAM" id="MobiDB-lite"/>
    </source>
</evidence>
<accession>B9RSN0</accession>
<dbReference type="EMBL" id="EQ973811">
    <property type="protein sequence ID" value="EEF45647.1"/>
    <property type="molecule type" value="Genomic_DNA"/>
</dbReference>
<proteinExistence type="predicted"/>
<dbReference type="InParanoid" id="B9RSN0"/>
<evidence type="ECO:0000313" key="3">
    <source>
        <dbReference type="Proteomes" id="UP000008311"/>
    </source>
</evidence>
<feature type="compositionally biased region" description="Pro residues" evidence="1">
    <location>
        <begin position="219"/>
        <end position="235"/>
    </location>
</feature>
<protein>
    <submittedName>
        <fullName evidence="2">Uncharacterized protein</fullName>
    </submittedName>
</protein>
<dbReference type="Proteomes" id="UP000008311">
    <property type="component" value="Unassembled WGS sequence"/>
</dbReference>
<evidence type="ECO:0000313" key="2">
    <source>
        <dbReference type="EMBL" id="EEF45647.1"/>
    </source>
</evidence>
<sequence length="235" mass="25214">MTIMPLDFIALTGVDSAGTRSQHFCGRGVDYSLELLDEYGGPECLGLIRLGLGSSLPALQLYGLRLQRWREGPWLCLGTAVQESASAVLTSPKVEHDHLARGQRAGPTTRLVLYVLLFPKAAIGPGRLVDEELEKAHAMMFFEGAGSQVPSYAAALPLRWVGLIGGALIARVPRPVAGGHKRARGPSGALVPKEMNMESARTAVIWQTTFTNEDLIEAPDPPPVDPSAPEPSHPH</sequence>
<name>B9RSN0_RICCO</name>
<dbReference type="AlphaFoldDB" id="B9RSN0"/>
<gene>
    <name evidence="2" type="ORF">RCOM_1727700</name>
</gene>
<feature type="region of interest" description="Disordered" evidence="1">
    <location>
        <begin position="214"/>
        <end position="235"/>
    </location>
</feature>
<keyword evidence="3" id="KW-1185">Reference proteome</keyword>
<reference evidence="3" key="1">
    <citation type="journal article" date="2010" name="Nat. Biotechnol.">
        <title>Draft genome sequence of the oilseed species Ricinus communis.</title>
        <authorList>
            <person name="Chan A.P."/>
            <person name="Crabtree J."/>
            <person name="Zhao Q."/>
            <person name="Lorenzi H."/>
            <person name="Orvis J."/>
            <person name="Puiu D."/>
            <person name="Melake-Berhan A."/>
            <person name="Jones K.M."/>
            <person name="Redman J."/>
            <person name="Chen G."/>
            <person name="Cahoon E.B."/>
            <person name="Gedil M."/>
            <person name="Stanke M."/>
            <person name="Haas B.J."/>
            <person name="Wortman J.R."/>
            <person name="Fraser-Liggett C.M."/>
            <person name="Ravel J."/>
            <person name="Rabinowicz P.D."/>
        </authorList>
    </citation>
    <scope>NUCLEOTIDE SEQUENCE [LARGE SCALE GENOMIC DNA]</scope>
    <source>
        <strain evidence="3">cv. Hale</strain>
    </source>
</reference>